<dbReference type="InterPro" id="IPR029787">
    <property type="entry name" value="Nucleotide_cyclase"/>
</dbReference>
<reference evidence="2 3" key="1">
    <citation type="submission" date="2023-03" db="EMBL/GenBank/DDBJ databases">
        <title>Draft genome sequence of Streptomyces sp. RB6PN23 isolated from peat swamp forest in Thailand.</title>
        <authorList>
            <person name="Klaysubun C."/>
            <person name="Duangmal K."/>
        </authorList>
    </citation>
    <scope>NUCLEOTIDE SEQUENCE [LARGE SCALE GENOMIC DNA]</scope>
    <source>
        <strain evidence="2 3">RB6PN23</strain>
    </source>
</reference>
<gene>
    <name evidence="2" type="ORF">P3G67_15970</name>
</gene>
<organism evidence="2 3">
    <name type="scientific">Streptomyces silvisoli</name>
    <dbReference type="NCBI Taxonomy" id="3034235"/>
    <lineage>
        <taxon>Bacteria</taxon>
        <taxon>Bacillati</taxon>
        <taxon>Actinomycetota</taxon>
        <taxon>Actinomycetes</taxon>
        <taxon>Kitasatosporales</taxon>
        <taxon>Streptomycetaceae</taxon>
        <taxon>Streptomyces</taxon>
    </lineage>
</organism>
<evidence type="ECO:0008006" key="4">
    <source>
        <dbReference type="Google" id="ProtNLM"/>
    </source>
</evidence>
<evidence type="ECO:0000256" key="1">
    <source>
        <dbReference type="SAM" id="MobiDB-lite"/>
    </source>
</evidence>
<sequence>MRAKALHYWIMVLDVENFSPRENPVQRAVRRAMYEVVEDALSATGLTDKGVVMEDRGDGILILVPSTVSPVSLAGDFIRELHDGLRERAVLTSTAAATRLRVALHQGLASRDEHGWSGDAINTAFRLVNAEPLRDVLTAAHLAHLVFAVSSDVHRDVIRHGYRPLDPAAYLPMRFEAKHGQPIEAWVTVPGYSAPPGLPPLDAAQPTPVAPAHPSAPAGPQTPAAQAPASAGTGASAKTITISGNTVQGDLVAGNKTVHVNGAYPGLR</sequence>
<name>A0ABT5ZLL1_9ACTN</name>
<keyword evidence="3" id="KW-1185">Reference proteome</keyword>
<dbReference type="Gene3D" id="3.30.70.1230">
    <property type="entry name" value="Nucleotide cyclase"/>
    <property type="match status" value="1"/>
</dbReference>
<evidence type="ECO:0000313" key="3">
    <source>
        <dbReference type="Proteomes" id="UP001216579"/>
    </source>
</evidence>
<proteinExistence type="predicted"/>
<dbReference type="EMBL" id="JARJBC010000008">
    <property type="protein sequence ID" value="MDF3290715.1"/>
    <property type="molecule type" value="Genomic_DNA"/>
</dbReference>
<dbReference type="RefSeq" id="WP_276094088.1">
    <property type="nucleotide sequence ID" value="NZ_JARJBC010000008.1"/>
</dbReference>
<protein>
    <recommendedName>
        <fullName evidence="4">Guanylate cyclase domain-containing protein</fullName>
    </recommendedName>
</protein>
<comment type="caution">
    <text evidence="2">The sequence shown here is derived from an EMBL/GenBank/DDBJ whole genome shotgun (WGS) entry which is preliminary data.</text>
</comment>
<dbReference type="SUPFAM" id="SSF55073">
    <property type="entry name" value="Nucleotide cyclase"/>
    <property type="match status" value="1"/>
</dbReference>
<evidence type="ECO:0000313" key="2">
    <source>
        <dbReference type="EMBL" id="MDF3290715.1"/>
    </source>
</evidence>
<dbReference type="Proteomes" id="UP001216579">
    <property type="component" value="Unassembled WGS sequence"/>
</dbReference>
<accession>A0ABT5ZLL1</accession>
<feature type="region of interest" description="Disordered" evidence="1">
    <location>
        <begin position="197"/>
        <end position="232"/>
    </location>
</feature>
<feature type="compositionally biased region" description="Low complexity" evidence="1">
    <location>
        <begin position="215"/>
        <end position="232"/>
    </location>
</feature>